<comment type="similarity">
    <text evidence="1">Belongs to the peptidase S8 family.</text>
</comment>
<evidence type="ECO:0000313" key="5">
    <source>
        <dbReference type="Proteomes" id="UP001642360"/>
    </source>
</evidence>
<dbReference type="Gene3D" id="3.40.50.200">
    <property type="entry name" value="Peptidase S8/S53 domain"/>
    <property type="match status" value="1"/>
</dbReference>
<dbReference type="InterPro" id="IPR045051">
    <property type="entry name" value="SBT"/>
</dbReference>
<keyword evidence="2" id="KW-0732">Signal</keyword>
<dbReference type="InterPro" id="IPR036852">
    <property type="entry name" value="Peptidase_S8/S53_dom_sf"/>
</dbReference>
<evidence type="ECO:0000259" key="3">
    <source>
        <dbReference type="Pfam" id="PF05922"/>
    </source>
</evidence>
<dbReference type="InterPro" id="IPR010259">
    <property type="entry name" value="S8pro/Inhibitor_I9"/>
</dbReference>
<reference evidence="4 5" key="1">
    <citation type="submission" date="2024-02" db="EMBL/GenBank/DDBJ databases">
        <authorList>
            <person name="Vignale AGUSTIN F."/>
            <person name="Sosa J E."/>
            <person name="Modenutti C."/>
        </authorList>
    </citation>
    <scope>NUCLEOTIDE SEQUENCE [LARGE SCALE GENOMIC DNA]</scope>
</reference>
<keyword evidence="5" id="KW-1185">Reference proteome</keyword>
<evidence type="ECO:0000256" key="2">
    <source>
        <dbReference type="ARBA" id="ARBA00022729"/>
    </source>
</evidence>
<dbReference type="Pfam" id="PF05922">
    <property type="entry name" value="Inhibitor_I9"/>
    <property type="match status" value="1"/>
</dbReference>
<dbReference type="Proteomes" id="UP001642360">
    <property type="component" value="Unassembled WGS sequence"/>
</dbReference>
<comment type="caution">
    <text evidence="4">The sequence shown here is derived from an EMBL/GenBank/DDBJ whole genome shotgun (WGS) entry which is preliminary data.</text>
</comment>
<dbReference type="AlphaFoldDB" id="A0ABC8TD01"/>
<sequence>MTKYDVVFHGFVARLTNKEAKKFTKVPGVLAILADKVAVKLDTTRSLEFHGLNLDYGPWPETNFGENGIIGLVDSGILPESDSLNDIVIRPIPSRWKGACEQD</sequence>
<dbReference type="InterPro" id="IPR037045">
    <property type="entry name" value="S8pro/Inhibitor_I9_sf"/>
</dbReference>
<organism evidence="4 5">
    <name type="scientific">Ilex paraguariensis</name>
    <name type="common">yerba mate</name>
    <dbReference type="NCBI Taxonomy" id="185542"/>
    <lineage>
        <taxon>Eukaryota</taxon>
        <taxon>Viridiplantae</taxon>
        <taxon>Streptophyta</taxon>
        <taxon>Embryophyta</taxon>
        <taxon>Tracheophyta</taxon>
        <taxon>Spermatophyta</taxon>
        <taxon>Magnoliopsida</taxon>
        <taxon>eudicotyledons</taxon>
        <taxon>Gunneridae</taxon>
        <taxon>Pentapetalae</taxon>
        <taxon>asterids</taxon>
        <taxon>campanulids</taxon>
        <taxon>Aquifoliales</taxon>
        <taxon>Aquifoliaceae</taxon>
        <taxon>Ilex</taxon>
    </lineage>
</organism>
<dbReference type="PANTHER" id="PTHR10795">
    <property type="entry name" value="PROPROTEIN CONVERTASE SUBTILISIN/KEXIN"/>
    <property type="match status" value="1"/>
</dbReference>
<evidence type="ECO:0000313" key="4">
    <source>
        <dbReference type="EMBL" id="CAK9166946.1"/>
    </source>
</evidence>
<accession>A0ABC8TD01</accession>
<name>A0ABC8TD01_9AQUA</name>
<gene>
    <name evidence="4" type="ORF">ILEXP_LOCUS36193</name>
</gene>
<evidence type="ECO:0000256" key="1">
    <source>
        <dbReference type="ARBA" id="ARBA00011073"/>
    </source>
</evidence>
<dbReference type="EMBL" id="CAUOFW020004724">
    <property type="protein sequence ID" value="CAK9166946.1"/>
    <property type="molecule type" value="Genomic_DNA"/>
</dbReference>
<protein>
    <recommendedName>
        <fullName evidence="3">Inhibitor I9 domain-containing protein</fullName>
    </recommendedName>
</protein>
<feature type="domain" description="Inhibitor I9" evidence="3">
    <location>
        <begin position="3"/>
        <end position="37"/>
    </location>
</feature>
<dbReference type="Gene3D" id="3.30.70.80">
    <property type="entry name" value="Peptidase S8 propeptide/proteinase inhibitor I9"/>
    <property type="match status" value="1"/>
</dbReference>
<proteinExistence type="inferred from homology"/>